<proteinExistence type="predicted"/>
<organism evidence="1 2">
    <name type="scientific">Biomphalaria glabrata</name>
    <name type="common">Bloodfluke planorb</name>
    <name type="synonym">Freshwater snail</name>
    <dbReference type="NCBI Taxonomy" id="6526"/>
    <lineage>
        <taxon>Eukaryota</taxon>
        <taxon>Metazoa</taxon>
        <taxon>Spiralia</taxon>
        <taxon>Lophotrochozoa</taxon>
        <taxon>Mollusca</taxon>
        <taxon>Gastropoda</taxon>
        <taxon>Heterobranchia</taxon>
        <taxon>Euthyneura</taxon>
        <taxon>Panpulmonata</taxon>
        <taxon>Hygrophila</taxon>
        <taxon>Lymnaeoidea</taxon>
        <taxon>Planorbidae</taxon>
        <taxon>Biomphalaria</taxon>
    </lineage>
</organism>
<dbReference type="AlphaFoldDB" id="A0A2C9KFF5"/>
<accession>A0A2C9KFF5</accession>
<dbReference type="OrthoDB" id="5960512at2759"/>
<evidence type="ECO:0000313" key="1">
    <source>
        <dbReference type="EnsemblMetazoa" id="BGLB018792-PB"/>
    </source>
</evidence>
<protein>
    <submittedName>
        <fullName evidence="1">Uncharacterized protein</fullName>
    </submittedName>
</protein>
<gene>
    <name evidence="1" type="primary">106054372</name>
</gene>
<evidence type="ECO:0000313" key="2">
    <source>
        <dbReference type="Proteomes" id="UP000076420"/>
    </source>
</evidence>
<dbReference type="Proteomes" id="UP000076420">
    <property type="component" value="Unassembled WGS sequence"/>
</dbReference>
<dbReference type="VEuPathDB" id="VectorBase:BGLB018792"/>
<reference evidence="1" key="1">
    <citation type="submission" date="2020-05" db="UniProtKB">
        <authorList>
            <consortium name="EnsemblMetazoa"/>
        </authorList>
    </citation>
    <scope>IDENTIFICATION</scope>
    <source>
        <strain evidence="1">BB02</strain>
    </source>
</reference>
<name>A0A2C9KFF5_BIOGL</name>
<sequence length="165" mass="19347">MTNVGQDFTPDPRIKIKIEIEENDLAQPSEKQTHKLSTDTNEDFTLQLKKEIHIENEEVEETVFLMQPPEEQTQKLLTNTKRKSEAILSVWPSEIQYQERFLKQEMEEIPDNNFSQTEEDEQQIQVHKTCQKGQETLSNDFNLQIKYGIHTTKISHRATYVCSGH</sequence>
<dbReference type="EnsemblMetazoa" id="BGLB018792-RB">
    <property type="protein sequence ID" value="BGLB018792-PB"/>
    <property type="gene ID" value="BGLB018792"/>
</dbReference>
<dbReference type="VEuPathDB" id="VectorBase:BGLAX_027106"/>